<organism evidence="11 12">
    <name type="scientific">Paramecium tetraurelia</name>
    <dbReference type="NCBI Taxonomy" id="5888"/>
    <lineage>
        <taxon>Eukaryota</taxon>
        <taxon>Sar</taxon>
        <taxon>Alveolata</taxon>
        <taxon>Ciliophora</taxon>
        <taxon>Intramacronucleata</taxon>
        <taxon>Oligohymenophorea</taxon>
        <taxon>Peniculida</taxon>
        <taxon>Parameciidae</taxon>
        <taxon>Paramecium</taxon>
    </lineage>
</organism>
<proteinExistence type="inferred from homology"/>
<dbReference type="OrthoDB" id="410725at2759"/>
<comment type="similarity">
    <text evidence="4">Belongs to the TMEM43 family.</text>
</comment>
<evidence type="ECO:0000256" key="5">
    <source>
        <dbReference type="ARBA" id="ARBA00022692"/>
    </source>
</evidence>
<reference evidence="11 12" key="1">
    <citation type="journal article" date="2006" name="Nature">
        <title>Global trends of whole-genome duplications revealed by the ciliate Paramecium tetraurelia.</title>
        <authorList>
            <consortium name="Genoscope"/>
            <person name="Aury J.-M."/>
            <person name="Jaillon O."/>
            <person name="Duret L."/>
            <person name="Noel B."/>
            <person name="Jubin C."/>
            <person name="Porcel B.M."/>
            <person name="Segurens B."/>
            <person name="Daubin V."/>
            <person name="Anthouard V."/>
            <person name="Aiach N."/>
            <person name="Arnaiz O."/>
            <person name="Billaut A."/>
            <person name="Beisson J."/>
            <person name="Blanc I."/>
            <person name="Bouhouche K."/>
            <person name="Camara F."/>
            <person name="Duharcourt S."/>
            <person name="Guigo R."/>
            <person name="Gogendeau D."/>
            <person name="Katinka M."/>
            <person name="Keller A.-M."/>
            <person name="Kissmehl R."/>
            <person name="Klotz C."/>
            <person name="Koll F."/>
            <person name="Le Moue A."/>
            <person name="Lepere C."/>
            <person name="Malinsky S."/>
            <person name="Nowacki M."/>
            <person name="Nowak J.K."/>
            <person name="Plattner H."/>
            <person name="Poulain J."/>
            <person name="Ruiz F."/>
            <person name="Serrano V."/>
            <person name="Zagulski M."/>
            <person name="Dessen P."/>
            <person name="Betermier M."/>
            <person name="Weissenbach J."/>
            <person name="Scarpelli C."/>
            <person name="Schachter V."/>
            <person name="Sperling L."/>
            <person name="Meyer E."/>
            <person name="Cohen J."/>
            <person name="Wincker P."/>
        </authorList>
    </citation>
    <scope>NUCLEOTIDE SEQUENCE [LARGE SCALE GENOMIC DNA]</scope>
    <source>
        <strain evidence="11 12">Stock d4-2</strain>
    </source>
</reference>
<keyword evidence="5 10" id="KW-0812">Transmembrane</keyword>
<dbReference type="PANTHER" id="PTHR13416">
    <property type="match status" value="1"/>
</dbReference>
<evidence type="ECO:0000313" key="12">
    <source>
        <dbReference type="Proteomes" id="UP000000600"/>
    </source>
</evidence>
<evidence type="ECO:0000313" key="11">
    <source>
        <dbReference type="EMBL" id="CAK94622.1"/>
    </source>
</evidence>
<keyword evidence="8 10" id="KW-0472">Membrane</keyword>
<keyword evidence="9" id="KW-0539">Nucleus</keyword>
<name>A0EH31_PARTE</name>
<dbReference type="InParanoid" id="A0EH31"/>
<dbReference type="RefSeq" id="XP_001461995.1">
    <property type="nucleotide sequence ID" value="XM_001461958.1"/>
</dbReference>
<dbReference type="Proteomes" id="UP000000600">
    <property type="component" value="Unassembled WGS sequence"/>
</dbReference>
<evidence type="ECO:0000256" key="4">
    <source>
        <dbReference type="ARBA" id="ARBA00006627"/>
    </source>
</evidence>
<evidence type="ECO:0000256" key="2">
    <source>
        <dbReference type="ARBA" id="ARBA00004259"/>
    </source>
</evidence>
<feature type="transmembrane region" description="Helical" evidence="10">
    <location>
        <begin position="355"/>
        <end position="377"/>
    </location>
</feature>
<dbReference type="InterPro" id="IPR012430">
    <property type="entry name" value="TMEM43_fam"/>
</dbReference>
<evidence type="ECO:0000256" key="10">
    <source>
        <dbReference type="SAM" id="Phobius"/>
    </source>
</evidence>
<dbReference type="GeneID" id="5047780"/>
<evidence type="ECO:0000256" key="7">
    <source>
        <dbReference type="ARBA" id="ARBA00022989"/>
    </source>
</evidence>
<sequence>MKYLKLFTLISITLGSEIQKHIHHLRSGSEDLETNLIFAGVACIAISFILLQFNERKAAINSYRLQYARQNCISLTPFQESNPEDLIHITGQLITDELVTDKEFGVSQINCVKLYRNVEMYQWVVGEKQKEQQWVDHYVENSFGYNNDKSKWILNSETFLNISVKLHQFELPEDMKTQLNTPLETVKLNQANVQIFQQRYKDKGYRRFLLQDDYIYMHQVEDQIVNGDLRICFKQVICSDATIVARAIINSLLVWQFEDTYNKTVSKQNQVQEKELSDTQLPNEDKPIKQIYWIFQGLFTPEECLQKVVNENALLFWVFRSIGYILIAVGSIILLSPVSQLSQLIQSDQLSGFGFIIYGLIGAIPINIFSICFCWLYYRPMIGLLQLLISLILGGSIFYYAYKNQ</sequence>
<dbReference type="GO" id="GO:0005637">
    <property type="term" value="C:nuclear inner membrane"/>
    <property type="evidence" value="ECO:0000318"/>
    <property type="project" value="GO_Central"/>
</dbReference>
<accession>A0EH31</accession>
<evidence type="ECO:0000256" key="9">
    <source>
        <dbReference type="ARBA" id="ARBA00023242"/>
    </source>
</evidence>
<evidence type="ECO:0000256" key="3">
    <source>
        <dbReference type="ARBA" id="ARBA00004586"/>
    </source>
</evidence>
<dbReference type="AlphaFoldDB" id="A0EH31"/>
<keyword evidence="12" id="KW-1185">Reference proteome</keyword>
<dbReference type="KEGG" id="ptm:GSPATT00026946001"/>
<evidence type="ECO:0008006" key="13">
    <source>
        <dbReference type="Google" id="ProtNLM"/>
    </source>
</evidence>
<dbReference type="GO" id="GO:0006629">
    <property type="term" value="P:lipid metabolic process"/>
    <property type="evidence" value="ECO:0000318"/>
    <property type="project" value="GO_Central"/>
</dbReference>
<keyword evidence="6" id="KW-0256">Endoplasmic reticulum</keyword>
<feature type="transmembrane region" description="Helical" evidence="10">
    <location>
        <begin position="36"/>
        <end position="54"/>
    </location>
</feature>
<evidence type="ECO:0000256" key="1">
    <source>
        <dbReference type="ARBA" id="ARBA00004127"/>
    </source>
</evidence>
<keyword evidence="7 10" id="KW-1133">Transmembrane helix</keyword>
<comment type="subcellular location">
    <subcellularLocation>
        <location evidence="1">Endomembrane system</location>
        <topology evidence="1">Multi-pass membrane protein</topology>
    </subcellularLocation>
    <subcellularLocation>
        <location evidence="3">Endoplasmic reticulum membrane</location>
    </subcellularLocation>
    <subcellularLocation>
        <location evidence="2">Nucleus envelope</location>
    </subcellularLocation>
</comment>
<dbReference type="PANTHER" id="PTHR13416:SF2">
    <property type="entry name" value="TRANSMEMBRANE PROTEIN 43"/>
    <property type="match status" value="1"/>
</dbReference>
<protein>
    <recommendedName>
        <fullName evidence="13">Transmembrane protein</fullName>
    </recommendedName>
</protein>
<dbReference type="EMBL" id="CT868678">
    <property type="protein sequence ID" value="CAK94622.1"/>
    <property type="molecule type" value="Genomic_DNA"/>
</dbReference>
<feature type="transmembrane region" description="Helical" evidence="10">
    <location>
        <begin position="384"/>
        <end position="402"/>
    </location>
</feature>
<dbReference type="GO" id="GO:0005789">
    <property type="term" value="C:endoplasmic reticulum membrane"/>
    <property type="evidence" value="ECO:0007669"/>
    <property type="project" value="UniProtKB-SubCell"/>
</dbReference>
<dbReference type="HOGENOM" id="CLU_042602_2_0_1"/>
<evidence type="ECO:0000256" key="8">
    <source>
        <dbReference type="ARBA" id="ARBA00023136"/>
    </source>
</evidence>
<gene>
    <name evidence="11" type="ORF">GSPATT00026946001</name>
</gene>
<dbReference type="GO" id="GO:0071763">
    <property type="term" value="P:nuclear membrane organization"/>
    <property type="evidence" value="ECO:0000318"/>
    <property type="project" value="GO_Central"/>
</dbReference>
<evidence type="ECO:0000256" key="6">
    <source>
        <dbReference type="ARBA" id="ARBA00022824"/>
    </source>
</evidence>
<feature type="transmembrane region" description="Helical" evidence="10">
    <location>
        <begin position="314"/>
        <end position="335"/>
    </location>
</feature>
<dbReference type="Pfam" id="PF07787">
    <property type="entry name" value="TMEM43"/>
    <property type="match status" value="1"/>
</dbReference>